<gene>
    <name evidence="2" type="ORF">BCR36DRAFT_587414</name>
</gene>
<reference evidence="2 3" key="1">
    <citation type="submission" date="2016-08" db="EMBL/GenBank/DDBJ databases">
        <title>Genomes of anaerobic fungi encode conserved fungal cellulosomes for biomass hydrolysis.</title>
        <authorList>
            <consortium name="DOE Joint Genome Institute"/>
            <person name="Haitjema C.H."/>
            <person name="Gilmore S.P."/>
            <person name="Henske J.K."/>
            <person name="Solomon K.V."/>
            <person name="De Groot R."/>
            <person name="Kuo A."/>
            <person name="Mondo S.J."/>
            <person name="Salamov A.A."/>
            <person name="Labutti K."/>
            <person name="Zhao Z."/>
            <person name="Chiniquy J."/>
            <person name="Barry K."/>
            <person name="Brewer H.M."/>
            <person name="Purvine S.O."/>
            <person name="Wright A.T."/>
            <person name="Boxma B."/>
            <person name="Van Alen T."/>
            <person name="Hackstein J.H."/>
            <person name="Baker S.E."/>
            <person name="Grigoriev I.V."/>
            <person name="O'Malley M.A."/>
        </authorList>
    </citation>
    <scope>NUCLEOTIDE SEQUENCE [LARGE SCALE GENOMIC DNA]</scope>
    <source>
        <strain evidence="3">finn</strain>
    </source>
</reference>
<keyword evidence="3" id="KW-1185">Reference proteome</keyword>
<protein>
    <submittedName>
        <fullName evidence="2">Uncharacterized protein</fullName>
    </submittedName>
</protein>
<organism evidence="2 3">
    <name type="scientific">Piromyces finnis</name>
    <dbReference type="NCBI Taxonomy" id="1754191"/>
    <lineage>
        <taxon>Eukaryota</taxon>
        <taxon>Fungi</taxon>
        <taxon>Fungi incertae sedis</taxon>
        <taxon>Chytridiomycota</taxon>
        <taxon>Chytridiomycota incertae sedis</taxon>
        <taxon>Neocallimastigomycetes</taxon>
        <taxon>Neocallimastigales</taxon>
        <taxon>Neocallimastigaceae</taxon>
        <taxon>Piromyces</taxon>
    </lineage>
</organism>
<name>A0A1Y1UVU7_9FUNG</name>
<dbReference type="AlphaFoldDB" id="A0A1Y1UVU7"/>
<feature type="compositionally biased region" description="Basic and acidic residues" evidence="1">
    <location>
        <begin position="43"/>
        <end position="52"/>
    </location>
</feature>
<dbReference type="Proteomes" id="UP000193719">
    <property type="component" value="Unassembled WGS sequence"/>
</dbReference>
<dbReference type="EMBL" id="MCFH01000070">
    <property type="protein sequence ID" value="ORX42117.1"/>
    <property type="molecule type" value="Genomic_DNA"/>
</dbReference>
<feature type="compositionally biased region" description="Basic and acidic residues" evidence="1">
    <location>
        <begin position="61"/>
        <end position="93"/>
    </location>
</feature>
<evidence type="ECO:0000313" key="2">
    <source>
        <dbReference type="EMBL" id="ORX42117.1"/>
    </source>
</evidence>
<evidence type="ECO:0000256" key="1">
    <source>
        <dbReference type="SAM" id="MobiDB-lite"/>
    </source>
</evidence>
<reference evidence="2 3" key="2">
    <citation type="submission" date="2016-08" db="EMBL/GenBank/DDBJ databases">
        <title>Pervasive Adenine N6-methylation of Active Genes in Fungi.</title>
        <authorList>
            <consortium name="DOE Joint Genome Institute"/>
            <person name="Mondo S.J."/>
            <person name="Dannebaum R.O."/>
            <person name="Kuo R.C."/>
            <person name="Labutti K."/>
            <person name="Haridas S."/>
            <person name="Kuo A."/>
            <person name="Salamov A."/>
            <person name="Ahrendt S.R."/>
            <person name="Lipzen A."/>
            <person name="Sullivan W."/>
            <person name="Andreopoulos W.B."/>
            <person name="Clum A."/>
            <person name="Lindquist E."/>
            <person name="Daum C."/>
            <person name="Ramamoorthy G.K."/>
            <person name="Gryganskyi A."/>
            <person name="Culley D."/>
            <person name="Magnuson J.K."/>
            <person name="James T.Y."/>
            <person name="O'Malley M.A."/>
            <person name="Stajich J.E."/>
            <person name="Spatafora J.W."/>
            <person name="Visel A."/>
            <person name="Grigoriev I.V."/>
        </authorList>
    </citation>
    <scope>NUCLEOTIDE SEQUENCE [LARGE SCALE GENOMIC DNA]</scope>
    <source>
        <strain evidence="3">finn</strain>
    </source>
</reference>
<feature type="compositionally biased region" description="Polar residues" evidence="1">
    <location>
        <begin position="9"/>
        <end position="30"/>
    </location>
</feature>
<dbReference type="OrthoDB" id="2126491at2759"/>
<comment type="caution">
    <text evidence="2">The sequence shown here is derived from an EMBL/GenBank/DDBJ whole genome shotgun (WGS) entry which is preliminary data.</text>
</comment>
<evidence type="ECO:0000313" key="3">
    <source>
        <dbReference type="Proteomes" id="UP000193719"/>
    </source>
</evidence>
<accession>A0A1Y1UVU7</accession>
<sequence>MNGEHKPQLRTNYKPKQNIDKNFTINSSYHESTRRHYATSPGENKKIDESPKGRRHIQTPHNKDHIVFETPIEKERPKPFEKPRPNTKPEFHSKKFAPSRPILKSINASSISFNYCADNNANTNNAKRNINTRIDPASLPAAGYKTGFHGIR</sequence>
<proteinExistence type="predicted"/>
<feature type="region of interest" description="Disordered" evidence="1">
    <location>
        <begin position="1"/>
        <end position="98"/>
    </location>
</feature>